<name>A0A382U5N7_9ZZZZ</name>
<reference evidence="2" key="1">
    <citation type="submission" date="2018-05" db="EMBL/GenBank/DDBJ databases">
        <authorList>
            <person name="Lanie J.A."/>
            <person name="Ng W.-L."/>
            <person name="Kazmierczak K.M."/>
            <person name="Andrzejewski T.M."/>
            <person name="Davidsen T.M."/>
            <person name="Wayne K.J."/>
            <person name="Tettelin H."/>
            <person name="Glass J.I."/>
            <person name="Rusch D."/>
            <person name="Podicherti R."/>
            <person name="Tsui H.-C.T."/>
            <person name="Winkler M.E."/>
        </authorList>
    </citation>
    <scope>NUCLEOTIDE SEQUENCE</scope>
</reference>
<feature type="region of interest" description="Disordered" evidence="1">
    <location>
        <begin position="24"/>
        <end position="120"/>
    </location>
</feature>
<proteinExistence type="predicted"/>
<gene>
    <name evidence="2" type="ORF">METZ01_LOCUS382407</name>
</gene>
<dbReference type="AlphaFoldDB" id="A0A382U5N7"/>
<protein>
    <submittedName>
        <fullName evidence="2">Uncharacterized protein</fullName>
    </submittedName>
</protein>
<feature type="non-terminal residue" evidence="2">
    <location>
        <position position="1"/>
    </location>
</feature>
<organism evidence="2">
    <name type="scientific">marine metagenome</name>
    <dbReference type="NCBI Taxonomy" id="408172"/>
    <lineage>
        <taxon>unclassified sequences</taxon>
        <taxon>metagenomes</taxon>
        <taxon>ecological metagenomes</taxon>
    </lineage>
</organism>
<feature type="non-terminal residue" evidence="2">
    <location>
        <position position="129"/>
    </location>
</feature>
<accession>A0A382U5N7</accession>
<evidence type="ECO:0000256" key="1">
    <source>
        <dbReference type="SAM" id="MobiDB-lite"/>
    </source>
</evidence>
<evidence type="ECO:0000313" key="2">
    <source>
        <dbReference type="EMBL" id="SVD29553.1"/>
    </source>
</evidence>
<feature type="compositionally biased region" description="Basic residues" evidence="1">
    <location>
        <begin position="24"/>
        <end position="47"/>
    </location>
</feature>
<sequence>GRKRHQRRRRLGVATAQGKIHYYRRSRHFRIRPRRRRAGLPRHRNRRAPLEKRTLRTRTGVAGGRPAPGPGRVWGALPRRRESSGPPTAGAAGGAELPYLEHPRPGRSLPAAAQRPRGGLLRARCDRWL</sequence>
<dbReference type="EMBL" id="UINC01141671">
    <property type="protein sequence ID" value="SVD29553.1"/>
    <property type="molecule type" value="Genomic_DNA"/>
</dbReference>